<dbReference type="SUPFAM" id="SSF52172">
    <property type="entry name" value="CheY-like"/>
    <property type="match status" value="1"/>
</dbReference>
<protein>
    <submittedName>
        <fullName evidence="4">Response regulator</fullName>
    </submittedName>
</protein>
<dbReference type="InterPro" id="IPR001789">
    <property type="entry name" value="Sig_transdc_resp-reg_receiver"/>
</dbReference>
<evidence type="ECO:0000313" key="4">
    <source>
        <dbReference type="EMBL" id="MBL0749915.1"/>
    </source>
</evidence>
<accession>A0ABS1LE56</accession>
<feature type="modified residue" description="4-aspartylphosphate" evidence="2">
    <location>
        <position position="53"/>
    </location>
</feature>
<dbReference type="SMART" id="SM00448">
    <property type="entry name" value="REC"/>
    <property type="match status" value="1"/>
</dbReference>
<reference evidence="4 5" key="1">
    <citation type="submission" date="2021-01" db="EMBL/GenBank/DDBJ databases">
        <title>Genome seq and assembly of Nocardiodes sp. G10.</title>
        <authorList>
            <person name="Chhetri G."/>
        </authorList>
    </citation>
    <scope>NUCLEOTIDE SEQUENCE [LARGE SCALE GENOMIC DNA]</scope>
    <source>
        <strain evidence="4 5">G10</strain>
    </source>
</reference>
<dbReference type="PANTHER" id="PTHR44591">
    <property type="entry name" value="STRESS RESPONSE REGULATOR PROTEIN 1"/>
    <property type="match status" value="1"/>
</dbReference>
<dbReference type="RefSeq" id="WP_201940558.1">
    <property type="nucleotide sequence ID" value="NZ_JAERSG010000008.1"/>
</dbReference>
<sequence>MAFTVLVVEDDPDLVHVMSSALGRAGHDVLVAATGARALEVVQSYVVHVVVTDRGLPDVDGTQAIAQMRELGYRGAVLVTSGHAGPEHEAACRAAGADAVLGKPFRLAELVQRVVDLAGGRELVA</sequence>
<name>A0ABS1LE56_9ACTN</name>
<evidence type="ECO:0000259" key="3">
    <source>
        <dbReference type="PROSITE" id="PS50110"/>
    </source>
</evidence>
<keyword evidence="1 2" id="KW-0597">Phosphoprotein</keyword>
<feature type="domain" description="Response regulatory" evidence="3">
    <location>
        <begin position="4"/>
        <end position="118"/>
    </location>
</feature>
<evidence type="ECO:0000256" key="2">
    <source>
        <dbReference type="PROSITE-ProRule" id="PRU00169"/>
    </source>
</evidence>
<gene>
    <name evidence="4" type="ORF">JI751_20010</name>
</gene>
<organism evidence="4 5">
    <name type="scientific">Nocardioides baculatus</name>
    <dbReference type="NCBI Taxonomy" id="2801337"/>
    <lineage>
        <taxon>Bacteria</taxon>
        <taxon>Bacillati</taxon>
        <taxon>Actinomycetota</taxon>
        <taxon>Actinomycetes</taxon>
        <taxon>Propionibacteriales</taxon>
        <taxon>Nocardioidaceae</taxon>
        <taxon>Nocardioides</taxon>
    </lineage>
</organism>
<dbReference type="CDD" id="cd00156">
    <property type="entry name" value="REC"/>
    <property type="match status" value="1"/>
</dbReference>
<dbReference type="Proteomes" id="UP000636918">
    <property type="component" value="Unassembled WGS sequence"/>
</dbReference>
<dbReference type="Pfam" id="PF00072">
    <property type="entry name" value="Response_reg"/>
    <property type="match status" value="1"/>
</dbReference>
<evidence type="ECO:0000256" key="1">
    <source>
        <dbReference type="ARBA" id="ARBA00022553"/>
    </source>
</evidence>
<comment type="caution">
    <text evidence="4">The sequence shown here is derived from an EMBL/GenBank/DDBJ whole genome shotgun (WGS) entry which is preliminary data.</text>
</comment>
<dbReference type="Gene3D" id="3.40.50.2300">
    <property type="match status" value="1"/>
</dbReference>
<proteinExistence type="predicted"/>
<keyword evidence="5" id="KW-1185">Reference proteome</keyword>
<dbReference type="PANTHER" id="PTHR44591:SF3">
    <property type="entry name" value="RESPONSE REGULATORY DOMAIN-CONTAINING PROTEIN"/>
    <property type="match status" value="1"/>
</dbReference>
<dbReference type="PROSITE" id="PS50110">
    <property type="entry name" value="RESPONSE_REGULATORY"/>
    <property type="match status" value="1"/>
</dbReference>
<dbReference type="InterPro" id="IPR050595">
    <property type="entry name" value="Bact_response_regulator"/>
</dbReference>
<evidence type="ECO:0000313" key="5">
    <source>
        <dbReference type="Proteomes" id="UP000636918"/>
    </source>
</evidence>
<dbReference type="EMBL" id="JAERSG010000008">
    <property type="protein sequence ID" value="MBL0749915.1"/>
    <property type="molecule type" value="Genomic_DNA"/>
</dbReference>
<dbReference type="InterPro" id="IPR011006">
    <property type="entry name" value="CheY-like_superfamily"/>
</dbReference>